<dbReference type="PANTHER" id="PTHR43685">
    <property type="entry name" value="GLYCOSYLTRANSFERASE"/>
    <property type="match status" value="1"/>
</dbReference>
<dbReference type="GO" id="GO:0016740">
    <property type="term" value="F:transferase activity"/>
    <property type="evidence" value="ECO:0007669"/>
    <property type="project" value="UniProtKB-KW"/>
</dbReference>
<dbReference type="PANTHER" id="PTHR43685:SF2">
    <property type="entry name" value="GLYCOSYLTRANSFERASE 2-LIKE DOMAIN-CONTAINING PROTEIN"/>
    <property type="match status" value="1"/>
</dbReference>
<dbReference type="OrthoDB" id="5565254at2"/>
<dbReference type="InterPro" id="IPR029044">
    <property type="entry name" value="Nucleotide-diphossugar_trans"/>
</dbReference>
<dbReference type="Proteomes" id="UP000305881">
    <property type="component" value="Chromosome"/>
</dbReference>
<dbReference type="KEGG" id="mbur:EQU24_17700"/>
<dbReference type="RefSeq" id="WP_083877799.1">
    <property type="nucleotide sequence ID" value="NZ_CP035467.1"/>
</dbReference>
<dbReference type="SUPFAM" id="SSF53448">
    <property type="entry name" value="Nucleotide-diphospho-sugar transferases"/>
    <property type="match status" value="4"/>
</dbReference>
<dbReference type="InterPro" id="IPR001173">
    <property type="entry name" value="Glyco_trans_2-like"/>
</dbReference>
<dbReference type="CDD" id="cd04186">
    <property type="entry name" value="GT_2_like_c"/>
    <property type="match status" value="1"/>
</dbReference>
<reference evidence="3" key="1">
    <citation type="journal article" date="2019" name="J. Bacteriol.">
        <title>A Mutagenic Screen Identifies a TonB-Dependent Receptor Required for the Lanthanide Metal Switch in the Type I Methanotroph 'Methylotuvimicrobium buryatense' 5GB1C.</title>
        <authorList>
            <person name="Groom J.D."/>
            <person name="Ford S.M."/>
            <person name="Pesesky M.W."/>
            <person name="Lidstrom M.E."/>
        </authorList>
    </citation>
    <scope>NUCLEOTIDE SEQUENCE [LARGE SCALE GENOMIC DNA]</scope>
    <source>
        <strain evidence="3">5GB1C</strain>
    </source>
</reference>
<feature type="domain" description="Glycosyltransferase 2-like" evidence="1">
    <location>
        <begin position="320"/>
        <end position="446"/>
    </location>
</feature>
<dbReference type="Pfam" id="PF00535">
    <property type="entry name" value="Glycos_transf_2"/>
    <property type="match status" value="3"/>
</dbReference>
<feature type="domain" description="Glycosyltransferase 2-like" evidence="1">
    <location>
        <begin position="873"/>
        <end position="995"/>
    </location>
</feature>
<dbReference type="EMBL" id="CP035467">
    <property type="protein sequence ID" value="QCW83870.1"/>
    <property type="molecule type" value="Genomic_DNA"/>
</dbReference>
<gene>
    <name evidence="2" type="ORF">EQU24_17700</name>
</gene>
<keyword evidence="3" id="KW-1185">Reference proteome</keyword>
<name>A0A4P9UTF3_METBY</name>
<dbReference type="SUPFAM" id="SSF53756">
    <property type="entry name" value="UDP-Glycosyltransferase/glycogen phosphorylase"/>
    <property type="match status" value="1"/>
</dbReference>
<evidence type="ECO:0000313" key="2">
    <source>
        <dbReference type="EMBL" id="QCW83870.1"/>
    </source>
</evidence>
<feature type="domain" description="Glycosyltransferase 2-like" evidence="1">
    <location>
        <begin position="12"/>
        <end position="154"/>
    </location>
</feature>
<dbReference type="InterPro" id="IPR050834">
    <property type="entry name" value="Glycosyltransf_2"/>
</dbReference>
<organism evidence="2 3">
    <name type="scientific">Methylotuvimicrobium buryatense</name>
    <name type="common">Methylomicrobium buryatense</name>
    <dbReference type="NCBI Taxonomy" id="95641"/>
    <lineage>
        <taxon>Bacteria</taxon>
        <taxon>Pseudomonadati</taxon>
        <taxon>Pseudomonadota</taxon>
        <taxon>Gammaproteobacteria</taxon>
        <taxon>Methylococcales</taxon>
        <taxon>Methylococcaceae</taxon>
        <taxon>Methylotuvimicrobium</taxon>
    </lineage>
</organism>
<evidence type="ECO:0000259" key="1">
    <source>
        <dbReference type="Pfam" id="PF00535"/>
    </source>
</evidence>
<dbReference type="Gene3D" id="3.40.50.2000">
    <property type="entry name" value="Glycogen Phosphorylase B"/>
    <property type="match status" value="1"/>
</dbReference>
<sequence length="1489" mass="170126">MMSTTDNKPFISILMPTYNHGAYIKKAIESVLSCDSVEIELIIGNNCSEDNTDAVIEPYLSDNRVVYFRNEENIGMGANGFKCISLAKGVFSLLLASDDYLYPGFIELIYLGFLKNKNIDVFYSNVNYVNEKGKLTSINKHPGLVDFSYTGLRNEFATIISSGVHIKIGACAIKTGFLKDYIKDFSVSSFPDGFVGYDTDILLFLSQNGACFSYTNTIHAVHRKHENQSSGQFQYHKGQHLIDNLFLWEKYITNKNLHRLSGFEEKILNFIEFNIALLKKNASNPEKILSELGCRIDAVKSKIIKSSNRLRPLSAKPLVTVVMPTKNRPELLQYALKSIIEQVYDNWQAIVINDGGCDVGPLVEAIDQGRNKIHYIHLPSSKGHAAARNVGLELAQGEIITYLDDDDMYFPNHLEIVVNALINSSDPVVFTQGEWVSETIENGERIDIKKEYPYINSEHSLDKLLVKNYIGLIFLAHRKSCLIKIRGFDESLTALVDWDLILSLSMHFKIRRLDDITVQARSRNNVKDNVSRNERKNFFDLFSRIYKKYPVDDPAIQAQRNSLLEYFQKEQSRSGNQASGPITINYKQNKADQPKPADLYKQWLQERQITEADAQLFAERMLRDWRLQPIIHILVEVAPGEEQGLADTIDSLSQQLYGEWRLVILAPFPAPDSSFDEIDIVSWHVVNDSASRQNTLNALLSDDERVWFWRLPAGTQWEVQALLCLGDYINLYPQARLFYCDDDERGSTGGYQNPRFKPDVNIDYLYSYNYLGACAISAQALKVLGGWHTDGEAQSYDFALHVLDQCGEAALAHIPEVLIHLPPNKIQSLTESLHRQALMEHFKRRNIEVDIQEGYLPNTFNIVYRWPQTPLVSIIIPTRDRLDLLKPCVESLLDKTQYPNYEVLVVDNQSEKSETLEYFQKLEQEYNHVRVIKYAKPYNYSAINNAAAEQANGDYLVLLNNDTVIIQEQWLERLLNHGLRDEVGIVGARLVFPNQTLQHAGVILGMGPFGVADHPHISLPLTDPGYMNRAQVVQNFSAVTAACLLIRKSIYFDVGGLDAENFKVLFNDVDLCLKVRERGYKIVWTPYVTEVHHGSSSIKADRNPDNVKRARQEADGMVKKWLPQLANDPAYNRNLSLKHRHFQIETETDVTWNPDFHDRLRVYAFPGNDTGIGEYRVRAPLRVLTNAAMIQSSLLPNHSETLIPDIVEIERVKPDVMMLQNGFADYLINAWTQYKRFNNVFQIFSQDDLIHMLPKKHPLQGKWPKDLRKRLRKLLEQSDRLIVATEPLKEEYGKYSQDVRLVPNYLEKARWLGLDIKFTEQRDGKPRVGWAGGGQHQGDLELILPVVEATANEIDWVFMGMCPDMLRPFSKEFHSGVLFDQYPAKLASLDLDLAIAPLEYNNFNMAKTNLRLLEYGILGWPVVCSDVYPYQNAPVTRVGHNASYWIKTVREKLAEPDALRAEGLALQQWVLVNFMLEDHLDEWFSALTP</sequence>
<protein>
    <submittedName>
        <fullName evidence="2">Glycosyltransferase</fullName>
    </submittedName>
</protein>
<proteinExistence type="predicted"/>
<dbReference type="STRING" id="675511.GCA_000341735_03912"/>
<evidence type="ECO:0000313" key="3">
    <source>
        <dbReference type="Proteomes" id="UP000305881"/>
    </source>
</evidence>
<accession>A0A4P9UTF3</accession>
<dbReference type="Gene3D" id="3.90.550.10">
    <property type="entry name" value="Spore Coat Polysaccharide Biosynthesis Protein SpsA, Chain A"/>
    <property type="match status" value="3"/>
</dbReference>